<dbReference type="GO" id="GO:0005524">
    <property type="term" value="F:ATP binding"/>
    <property type="evidence" value="ECO:0007669"/>
    <property type="project" value="InterPro"/>
</dbReference>
<dbReference type="Proteomes" id="UP000028547">
    <property type="component" value="Unassembled WGS sequence"/>
</dbReference>
<dbReference type="GO" id="GO:0016887">
    <property type="term" value="F:ATP hydrolysis activity"/>
    <property type="evidence" value="ECO:0007669"/>
    <property type="project" value="InterPro"/>
</dbReference>
<dbReference type="SUPFAM" id="SSF52540">
    <property type="entry name" value="P-loop containing nucleoside triphosphate hydrolases"/>
    <property type="match status" value="1"/>
</dbReference>
<dbReference type="GO" id="GO:0000731">
    <property type="term" value="P:DNA synthesis involved in DNA repair"/>
    <property type="evidence" value="ECO:0007669"/>
    <property type="project" value="TreeGrafter"/>
</dbReference>
<dbReference type="PANTHER" id="PTHR32182:SF22">
    <property type="entry name" value="ATP-DEPENDENT ENDONUCLEASE, OLD FAMILY-RELATED"/>
    <property type="match status" value="1"/>
</dbReference>
<dbReference type="EMBL" id="JPMI01000233">
    <property type="protein sequence ID" value="KFA89707.1"/>
    <property type="molecule type" value="Genomic_DNA"/>
</dbReference>
<feature type="domain" description="ATPase AAA-type core" evidence="1">
    <location>
        <begin position="101"/>
        <end position="315"/>
    </location>
</feature>
<organism evidence="2 3">
    <name type="scientific">Archangium violaceum Cb vi76</name>
    <dbReference type="NCBI Taxonomy" id="1406225"/>
    <lineage>
        <taxon>Bacteria</taxon>
        <taxon>Pseudomonadati</taxon>
        <taxon>Myxococcota</taxon>
        <taxon>Myxococcia</taxon>
        <taxon>Myxococcales</taxon>
        <taxon>Cystobacterineae</taxon>
        <taxon>Archangiaceae</taxon>
        <taxon>Archangium</taxon>
    </lineage>
</organism>
<dbReference type="AlphaFoldDB" id="A0A084SMM2"/>
<dbReference type="RefSeq" id="WP_200883794.1">
    <property type="nucleotide sequence ID" value="NZ_JPMI01000233.1"/>
</dbReference>
<evidence type="ECO:0000259" key="1">
    <source>
        <dbReference type="Pfam" id="PF13304"/>
    </source>
</evidence>
<name>A0A084SMM2_9BACT</name>
<evidence type="ECO:0000313" key="2">
    <source>
        <dbReference type="EMBL" id="KFA89707.1"/>
    </source>
</evidence>
<dbReference type="GO" id="GO:0006302">
    <property type="term" value="P:double-strand break repair"/>
    <property type="evidence" value="ECO:0007669"/>
    <property type="project" value="TreeGrafter"/>
</dbReference>
<sequence length="367" mass="41846">MSQQLKKLTIKGFKSIRSLEDLELRQLNVLIGANGAGKSNFISFFKLLNELIEGRLQFHVAQRGGPDALLHYGRRTTPELQARFYFGHNGYFIDLVPTVDNRLIFSNETLWFDGRHSHPRWNLGSGHAESLAPERMSSKSEAFSKVAAYVVPAIRNWKVYHFHDTSDAANVKRAGAINDNQTLRADAGNLAAVLYRLQLQHPREYEQIRDTVRLVMPSFDNFSLRPWPFDPNTIALEWREQGSDFPFLAHQLSDGTLRFICLATLLLQPELPSTILIDEPELGLHPYAINVLASLLRSTSTRTQLIIATQSVPLIDLLELEDLIVVERSGGQSVFRRLQRTEFEHWLEEYSLGELWMKNVLGGRPSR</sequence>
<dbReference type="PIRSF" id="PIRSF029347">
    <property type="entry name" value="RecF"/>
    <property type="match status" value="1"/>
</dbReference>
<protein>
    <recommendedName>
        <fullName evidence="1">ATPase AAA-type core domain-containing protein</fullName>
    </recommendedName>
</protein>
<comment type="caution">
    <text evidence="2">The sequence shown here is derived from an EMBL/GenBank/DDBJ whole genome shotgun (WGS) entry which is preliminary data.</text>
</comment>
<accession>A0A084SMM2</accession>
<dbReference type="InterPro" id="IPR003959">
    <property type="entry name" value="ATPase_AAA_core"/>
</dbReference>
<evidence type="ECO:0000313" key="3">
    <source>
        <dbReference type="Proteomes" id="UP000028547"/>
    </source>
</evidence>
<dbReference type="Pfam" id="PF13304">
    <property type="entry name" value="AAA_21"/>
    <property type="match status" value="1"/>
</dbReference>
<dbReference type="InterPro" id="IPR027417">
    <property type="entry name" value="P-loop_NTPase"/>
</dbReference>
<dbReference type="CDD" id="cd00267">
    <property type="entry name" value="ABC_ATPase"/>
    <property type="match status" value="1"/>
</dbReference>
<reference evidence="2 3" key="1">
    <citation type="submission" date="2014-07" db="EMBL/GenBank/DDBJ databases">
        <title>Draft Genome Sequence of Gephyronic Acid Producer, Cystobacter violaceus Strain Cb vi76.</title>
        <authorList>
            <person name="Stevens D.C."/>
            <person name="Young J."/>
            <person name="Carmichael R."/>
            <person name="Tan J."/>
            <person name="Taylor R.E."/>
        </authorList>
    </citation>
    <scope>NUCLEOTIDE SEQUENCE [LARGE SCALE GENOMIC DNA]</scope>
    <source>
        <strain evidence="2 3">Cb vi76</strain>
    </source>
</reference>
<dbReference type="Gene3D" id="3.40.50.300">
    <property type="entry name" value="P-loop containing nucleotide triphosphate hydrolases"/>
    <property type="match status" value="2"/>
</dbReference>
<gene>
    <name evidence="2" type="ORF">Q664_32995</name>
</gene>
<proteinExistence type="predicted"/>
<dbReference type="PANTHER" id="PTHR32182">
    <property type="entry name" value="DNA REPLICATION AND REPAIR PROTEIN RECF"/>
    <property type="match status" value="1"/>
</dbReference>
<dbReference type="InterPro" id="IPR014555">
    <property type="entry name" value="RecF-like"/>
</dbReference>